<evidence type="ECO:0000256" key="1">
    <source>
        <dbReference type="SAM" id="MobiDB-lite"/>
    </source>
</evidence>
<evidence type="ECO:0000256" key="2">
    <source>
        <dbReference type="SAM" id="Phobius"/>
    </source>
</evidence>
<dbReference type="AlphaFoldDB" id="A0A4Y4DQA2"/>
<name>A0A4Y4DQA2_GLUUR</name>
<reference evidence="3 4" key="1">
    <citation type="submission" date="2019-06" db="EMBL/GenBank/DDBJ databases">
        <title>Whole genome shotgun sequence of Glutamicibacter uratoxydans NBRC 15515.</title>
        <authorList>
            <person name="Hosoyama A."/>
            <person name="Uohara A."/>
            <person name="Ohji S."/>
            <person name="Ichikawa N."/>
        </authorList>
    </citation>
    <scope>NUCLEOTIDE SEQUENCE [LARGE SCALE GENOMIC DNA]</scope>
    <source>
        <strain evidence="3 4">NBRC 15515</strain>
    </source>
</reference>
<protein>
    <recommendedName>
        <fullName evidence="5">DUF4245 domain-containing protein</fullName>
    </recommendedName>
</protein>
<dbReference type="RefSeq" id="WP_141365160.1">
    <property type="nucleotide sequence ID" value="NZ_BAAAJL010000006.1"/>
</dbReference>
<evidence type="ECO:0000313" key="3">
    <source>
        <dbReference type="EMBL" id="GED06777.1"/>
    </source>
</evidence>
<dbReference type="Pfam" id="PF14030">
    <property type="entry name" value="DUF4245"/>
    <property type="match status" value="1"/>
</dbReference>
<dbReference type="Proteomes" id="UP000316612">
    <property type="component" value="Unassembled WGS sequence"/>
</dbReference>
<proteinExistence type="predicted"/>
<keyword evidence="2" id="KW-1133">Transmembrane helix</keyword>
<gene>
    <name evidence="3" type="ORF">AUR04nite_23090</name>
</gene>
<feature type="transmembrane region" description="Helical" evidence="2">
    <location>
        <begin position="60"/>
        <end position="78"/>
    </location>
</feature>
<sequence>MQPENNQNAMPDSASSNADSGNVETQRRGIDDPNATFEDLPYKPQLTEKQAKRANQTLKGMLLSIGFCIAVFLPLYLLNPQPSDKAFDSKVDLAATAQQAGDAVGYELLAPPLDEGQYANFARWQNNAVQGVPYWEFGVVSDDKSFVWVRQAKDANPTWVALITDAAAPAGTEQIDGVSWEKRTKDANTYLISEQGKSTIILSSDTGQEELVEMAKKVDAQLD</sequence>
<evidence type="ECO:0008006" key="5">
    <source>
        <dbReference type="Google" id="ProtNLM"/>
    </source>
</evidence>
<dbReference type="OrthoDB" id="4801970at2"/>
<dbReference type="EMBL" id="BJNY01000012">
    <property type="protein sequence ID" value="GED06777.1"/>
    <property type="molecule type" value="Genomic_DNA"/>
</dbReference>
<organism evidence="3 4">
    <name type="scientific">Glutamicibacter uratoxydans</name>
    <name type="common">Arthrobacter uratoxydans</name>
    <dbReference type="NCBI Taxonomy" id="43667"/>
    <lineage>
        <taxon>Bacteria</taxon>
        <taxon>Bacillati</taxon>
        <taxon>Actinomycetota</taxon>
        <taxon>Actinomycetes</taxon>
        <taxon>Micrococcales</taxon>
        <taxon>Micrococcaceae</taxon>
        <taxon>Glutamicibacter</taxon>
    </lineage>
</organism>
<dbReference type="InterPro" id="IPR025339">
    <property type="entry name" value="DUF4245"/>
</dbReference>
<keyword evidence="2" id="KW-0472">Membrane</keyword>
<accession>A0A4Y4DQA2</accession>
<evidence type="ECO:0000313" key="4">
    <source>
        <dbReference type="Proteomes" id="UP000316612"/>
    </source>
</evidence>
<keyword evidence="2" id="KW-0812">Transmembrane</keyword>
<keyword evidence="4" id="KW-1185">Reference proteome</keyword>
<feature type="region of interest" description="Disordered" evidence="1">
    <location>
        <begin position="1"/>
        <end position="44"/>
    </location>
</feature>
<comment type="caution">
    <text evidence="3">The sequence shown here is derived from an EMBL/GenBank/DDBJ whole genome shotgun (WGS) entry which is preliminary data.</text>
</comment>
<feature type="compositionally biased region" description="Polar residues" evidence="1">
    <location>
        <begin position="1"/>
        <end position="24"/>
    </location>
</feature>